<dbReference type="GO" id="GO:0015379">
    <property type="term" value="F:potassium:chloride symporter activity"/>
    <property type="evidence" value="ECO:0007669"/>
    <property type="project" value="InterPro"/>
</dbReference>
<dbReference type="PANTHER" id="PTHR32024">
    <property type="entry name" value="TRK SYSTEM POTASSIUM UPTAKE PROTEIN TRKG-RELATED"/>
    <property type="match status" value="1"/>
</dbReference>
<proteinExistence type="predicted"/>
<keyword evidence="2" id="KW-0813">Transport</keyword>
<feature type="transmembrane region" description="Helical" evidence="10">
    <location>
        <begin position="47"/>
        <end position="69"/>
    </location>
</feature>
<evidence type="ECO:0000256" key="3">
    <source>
        <dbReference type="ARBA" id="ARBA00022475"/>
    </source>
</evidence>
<feature type="transmembrane region" description="Helical" evidence="10">
    <location>
        <begin position="20"/>
        <end position="41"/>
    </location>
</feature>
<comment type="caution">
    <text evidence="11">The sequence shown here is derived from an EMBL/GenBank/DDBJ whole genome shotgun (WGS) entry which is preliminary data.</text>
</comment>
<evidence type="ECO:0000256" key="8">
    <source>
        <dbReference type="ARBA" id="ARBA00023065"/>
    </source>
</evidence>
<feature type="transmembrane region" description="Helical" evidence="10">
    <location>
        <begin position="320"/>
        <end position="337"/>
    </location>
</feature>
<evidence type="ECO:0000256" key="5">
    <source>
        <dbReference type="ARBA" id="ARBA00022692"/>
    </source>
</evidence>
<feature type="transmembrane region" description="Helical" evidence="10">
    <location>
        <begin position="196"/>
        <end position="215"/>
    </location>
</feature>
<feature type="transmembrane region" description="Helical" evidence="10">
    <location>
        <begin position="386"/>
        <end position="407"/>
    </location>
</feature>
<dbReference type="RefSeq" id="WP_183862889.1">
    <property type="nucleotide sequence ID" value="NZ_JACHFH010000038.1"/>
</dbReference>
<accession>A0A840UM07</accession>
<comment type="subcellular location">
    <subcellularLocation>
        <location evidence="1">Cell membrane</location>
        <topology evidence="1">Multi-pass membrane protein</topology>
    </subcellularLocation>
</comment>
<keyword evidence="6" id="KW-0630">Potassium</keyword>
<keyword evidence="7 10" id="KW-1133">Transmembrane helix</keyword>
<organism evidence="11 12">
    <name type="scientific">Pectinatus brassicae</name>
    <dbReference type="NCBI Taxonomy" id="862415"/>
    <lineage>
        <taxon>Bacteria</taxon>
        <taxon>Bacillati</taxon>
        <taxon>Bacillota</taxon>
        <taxon>Negativicutes</taxon>
        <taxon>Selenomonadales</taxon>
        <taxon>Selenomonadaceae</taxon>
        <taxon>Pectinatus</taxon>
    </lineage>
</organism>
<dbReference type="NCBIfam" id="TIGR00933">
    <property type="entry name" value="2a38"/>
    <property type="match status" value="1"/>
</dbReference>
<sequence>MLIITKKSLPRKTRLSPYQILVLSFASVILIGTILLMLPITSTNGQGLSFVNALFTSTSAVCVTGLAVVDTGQHFSYLGQTILIILIQIGGLGVMTITMIIVVITGRQIRLKNRLLMQESLNLLTFAGVVRLIISIVIETFIIEFIGGSIMAVRFYHDFGLKGIYYGYWHAISAFCNAGFDIFGDTHIYYYLNSPLITLTLCALIIIGGIGFGTIEELKQRFWYKNIKTLSLHTKVVVSTTTILLLIGTFAIFLLEYNNASTIGQLSPLKKFMASFYLAVTPRTAGFTLLNIGSLGNATLFLLIILMFIGGSPGSTAGGIKTTTFAVIFSSILSIMRGKDDLIIFQRRLEPDLIMKALALFFVSSAFVVTATMYLCITENFSFIKILFEVVSAFATVGLSMGITPALSDSSKIILIIIMLIGRVGASTFTLALALKQKKSRVHPPCGKISIG</sequence>
<evidence type="ECO:0000256" key="2">
    <source>
        <dbReference type="ARBA" id="ARBA00022448"/>
    </source>
</evidence>
<evidence type="ECO:0000256" key="7">
    <source>
        <dbReference type="ARBA" id="ARBA00022989"/>
    </source>
</evidence>
<dbReference type="Pfam" id="PF02386">
    <property type="entry name" value="TrkH"/>
    <property type="match status" value="1"/>
</dbReference>
<dbReference type="AlphaFoldDB" id="A0A840UM07"/>
<feature type="transmembrane region" description="Helical" evidence="10">
    <location>
        <begin position="413"/>
        <end position="435"/>
    </location>
</feature>
<evidence type="ECO:0000256" key="1">
    <source>
        <dbReference type="ARBA" id="ARBA00004651"/>
    </source>
</evidence>
<feature type="transmembrane region" description="Helical" evidence="10">
    <location>
        <begin position="124"/>
        <end position="153"/>
    </location>
</feature>
<evidence type="ECO:0000256" key="4">
    <source>
        <dbReference type="ARBA" id="ARBA00022538"/>
    </source>
</evidence>
<keyword evidence="9 10" id="KW-0472">Membrane</keyword>
<feature type="transmembrane region" description="Helical" evidence="10">
    <location>
        <begin position="165"/>
        <end position="184"/>
    </location>
</feature>
<evidence type="ECO:0000256" key="9">
    <source>
        <dbReference type="ARBA" id="ARBA00023136"/>
    </source>
</evidence>
<feature type="transmembrane region" description="Helical" evidence="10">
    <location>
        <begin position="81"/>
        <end position="104"/>
    </location>
</feature>
<name>A0A840UM07_9FIRM</name>
<keyword evidence="12" id="KW-1185">Reference proteome</keyword>
<dbReference type="InterPro" id="IPR004772">
    <property type="entry name" value="TrkH"/>
</dbReference>
<evidence type="ECO:0000313" key="11">
    <source>
        <dbReference type="EMBL" id="MBB5337230.1"/>
    </source>
</evidence>
<feature type="transmembrane region" description="Helical" evidence="10">
    <location>
        <begin position="285"/>
        <end position="308"/>
    </location>
</feature>
<feature type="transmembrane region" description="Helical" evidence="10">
    <location>
        <begin position="357"/>
        <end position="377"/>
    </location>
</feature>
<gene>
    <name evidence="11" type="ORF">HNR32_002389</name>
</gene>
<keyword evidence="3" id="KW-1003">Cell membrane</keyword>
<dbReference type="GO" id="GO:0005886">
    <property type="term" value="C:plasma membrane"/>
    <property type="evidence" value="ECO:0007669"/>
    <property type="project" value="UniProtKB-SubCell"/>
</dbReference>
<dbReference type="InterPro" id="IPR003445">
    <property type="entry name" value="Cat_transpt"/>
</dbReference>
<dbReference type="Proteomes" id="UP000559117">
    <property type="component" value="Unassembled WGS sequence"/>
</dbReference>
<protein>
    <submittedName>
        <fullName evidence="11">Trk system potassium uptake protein TrkH</fullName>
    </submittedName>
</protein>
<evidence type="ECO:0000256" key="10">
    <source>
        <dbReference type="SAM" id="Phobius"/>
    </source>
</evidence>
<keyword evidence="5 10" id="KW-0812">Transmembrane</keyword>
<keyword evidence="4" id="KW-0633">Potassium transport</keyword>
<dbReference type="PANTHER" id="PTHR32024:SF1">
    <property type="entry name" value="KTR SYSTEM POTASSIUM UPTAKE PROTEIN B"/>
    <property type="match status" value="1"/>
</dbReference>
<reference evidence="11 12" key="1">
    <citation type="submission" date="2020-08" db="EMBL/GenBank/DDBJ databases">
        <title>Genomic Encyclopedia of Type Strains, Phase IV (KMG-IV): sequencing the most valuable type-strain genomes for metagenomic binning, comparative biology and taxonomic classification.</title>
        <authorList>
            <person name="Goeker M."/>
        </authorList>
    </citation>
    <scope>NUCLEOTIDE SEQUENCE [LARGE SCALE GENOMIC DNA]</scope>
    <source>
        <strain evidence="11 12">DSM 24661</strain>
    </source>
</reference>
<dbReference type="EMBL" id="JACHFH010000038">
    <property type="protein sequence ID" value="MBB5337230.1"/>
    <property type="molecule type" value="Genomic_DNA"/>
</dbReference>
<evidence type="ECO:0000313" key="12">
    <source>
        <dbReference type="Proteomes" id="UP000559117"/>
    </source>
</evidence>
<evidence type="ECO:0000256" key="6">
    <source>
        <dbReference type="ARBA" id="ARBA00022958"/>
    </source>
</evidence>
<feature type="transmembrane region" description="Helical" evidence="10">
    <location>
        <begin position="236"/>
        <end position="255"/>
    </location>
</feature>
<keyword evidence="8" id="KW-0406">Ion transport</keyword>